<evidence type="ECO:0000259" key="3">
    <source>
        <dbReference type="PROSITE" id="PS50202"/>
    </source>
</evidence>
<feature type="region of interest" description="Disordered" evidence="1">
    <location>
        <begin position="1"/>
        <end position="23"/>
    </location>
</feature>
<accession>A0A226E2Z5</accession>
<keyword evidence="2" id="KW-0472">Membrane</keyword>
<evidence type="ECO:0000313" key="4">
    <source>
        <dbReference type="EMBL" id="OXA50866.1"/>
    </source>
</evidence>
<keyword evidence="2" id="KW-1133">Transmembrane helix</keyword>
<dbReference type="InterPro" id="IPR013783">
    <property type="entry name" value="Ig-like_fold"/>
</dbReference>
<reference evidence="4 5" key="1">
    <citation type="submission" date="2015-12" db="EMBL/GenBank/DDBJ databases">
        <title>The genome of Folsomia candida.</title>
        <authorList>
            <person name="Faddeeva A."/>
            <person name="Derks M.F."/>
            <person name="Anvar Y."/>
            <person name="Smit S."/>
            <person name="Van Straalen N."/>
            <person name="Roelofs D."/>
        </authorList>
    </citation>
    <scope>NUCLEOTIDE SEQUENCE [LARGE SCALE GENOMIC DNA]</scope>
    <source>
        <strain evidence="4 5">VU population</strain>
        <tissue evidence="4">Whole body</tissue>
    </source>
</reference>
<evidence type="ECO:0000256" key="1">
    <source>
        <dbReference type="SAM" id="MobiDB-lite"/>
    </source>
</evidence>
<dbReference type="InterPro" id="IPR008962">
    <property type="entry name" value="PapD-like_sf"/>
</dbReference>
<dbReference type="Gene3D" id="2.60.40.10">
    <property type="entry name" value="Immunoglobulins"/>
    <property type="match status" value="1"/>
</dbReference>
<feature type="compositionally biased region" description="Basic and acidic residues" evidence="1">
    <location>
        <begin position="98"/>
        <end position="108"/>
    </location>
</feature>
<dbReference type="SUPFAM" id="SSF49354">
    <property type="entry name" value="PapD-like"/>
    <property type="match status" value="1"/>
</dbReference>
<comment type="caution">
    <text evidence="4">The sequence shown here is derived from an EMBL/GenBank/DDBJ whole genome shotgun (WGS) entry which is preliminary data.</text>
</comment>
<dbReference type="InterPro" id="IPR000535">
    <property type="entry name" value="MSP_dom"/>
</dbReference>
<dbReference type="AlphaFoldDB" id="A0A226E2Z5"/>
<dbReference type="EMBL" id="LNIX01000008">
    <property type="protein sequence ID" value="OXA50866.1"/>
    <property type="molecule type" value="Genomic_DNA"/>
</dbReference>
<dbReference type="Proteomes" id="UP000198287">
    <property type="component" value="Unassembled WGS sequence"/>
</dbReference>
<name>A0A226E2Z5_FOLCA</name>
<proteinExistence type="predicted"/>
<gene>
    <name evidence="4" type="ORF">Fcan01_14657</name>
</gene>
<organism evidence="4 5">
    <name type="scientific">Folsomia candida</name>
    <name type="common">Springtail</name>
    <dbReference type="NCBI Taxonomy" id="158441"/>
    <lineage>
        <taxon>Eukaryota</taxon>
        <taxon>Metazoa</taxon>
        <taxon>Ecdysozoa</taxon>
        <taxon>Arthropoda</taxon>
        <taxon>Hexapoda</taxon>
        <taxon>Collembola</taxon>
        <taxon>Entomobryomorpha</taxon>
        <taxon>Isotomoidea</taxon>
        <taxon>Isotomidae</taxon>
        <taxon>Proisotominae</taxon>
        <taxon>Folsomia</taxon>
    </lineage>
</organism>
<feature type="domain" description="MSP" evidence="3">
    <location>
        <begin position="178"/>
        <end position="305"/>
    </location>
</feature>
<protein>
    <recommendedName>
        <fullName evidence="3">MSP domain-containing protein</fullName>
    </recommendedName>
</protein>
<evidence type="ECO:0000256" key="2">
    <source>
        <dbReference type="SAM" id="Phobius"/>
    </source>
</evidence>
<sequence length="397" mass="45986">MDRLPKIVVPASPPSSPRTPRRRKATYWELNQRRIKMTQHQRLARGPFQEQHPLKASFSRGDAEPIGDKVHQMEVIFQNHGPFPHSSQNNVSCLRNQSLDRKGDKVTPDHSSSPNIGVVDTLVDNTNMQKENETVSEEYFPLFNQPHFMEMEEDCDDEGRIAESEEDVPHPVEQEETLTEFKPCIKVPSVMVMKEDGLKFKGTLRIDNQSPMYYGFMIKTNTSARNIYSASPNFGSVPPLSSAEIEFHIAEPYYTQLLARHDRIVILGFGVPRRLETDVLKQYMKKMYFQYPEVVERAIVKPILEENCHSDDDAKLASKFSFNQIVHEIHGAEIIIRNIAAEIRWQKQFKQGIMVMMILLLFVVGFNSIFLKTEKRIDSNMKSESYSYKFTDWFDVY</sequence>
<feature type="transmembrane region" description="Helical" evidence="2">
    <location>
        <begin position="352"/>
        <end position="371"/>
    </location>
</feature>
<keyword evidence="5" id="KW-1185">Reference proteome</keyword>
<evidence type="ECO:0000313" key="5">
    <source>
        <dbReference type="Proteomes" id="UP000198287"/>
    </source>
</evidence>
<feature type="region of interest" description="Disordered" evidence="1">
    <location>
        <begin position="98"/>
        <end position="118"/>
    </location>
</feature>
<keyword evidence="2" id="KW-0812">Transmembrane</keyword>
<dbReference type="PROSITE" id="PS50202">
    <property type="entry name" value="MSP"/>
    <property type="match status" value="1"/>
</dbReference>